<evidence type="ECO:0000313" key="9">
    <source>
        <dbReference type="EMBL" id="WLR99762.1"/>
    </source>
</evidence>
<dbReference type="PANTHER" id="PTHR43790">
    <property type="entry name" value="CARBOHYDRATE TRANSPORT ATP-BINDING PROTEIN MG119-RELATED"/>
    <property type="match status" value="1"/>
</dbReference>
<organism evidence="9 10">
    <name type="scientific">Shinella sumterensis</name>
    <dbReference type="NCBI Taxonomy" id="1967501"/>
    <lineage>
        <taxon>Bacteria</taxon>
        <taxon>Pseudomonadati</taxon>
        <taxon>Pseudomonadota</taxon>
        <taxon>Alphaproteobacteria</taxon>
        <taxon>Hyphomicrobiales</taxon>
        <taxon>Rhizobiaceae</taxon>
        <taxon>Shinella</taxon>
    </lineage>
</organism>
<geneLocation type="plasmid" evidence="9 10">
    <name>unnamed1</name>
</geneLocation>
<dbReference type="InterPro" id="IPR003439">
    <property type="entry name" value="ABC_transporter-like_ATP-bd"/>
</dbReference>
<evidence type="ECO:0000256" key="6">
    <source>
        <dbReference type="ARBA" id="ARBA00022840"/>
    </source>
</evidence>
<keyword evidence="2" id="KW-0813">Transport</keyword>
<comment type="similarity">
    <text evidence="1">Belongs to the ABC transporter superfamily.</text>
</comment>
<keyword evidence="6 9" id="KW-0067">ATP-binding</keyword>
<evidence type="ECO:0000313" key="10">
    <source>
        <dbReference type="Proteomes" id="UP001234585"/>
    </source>
</evidence>
<sequence length="510" mass="54166">MIQSANARQNDPVGGAIAALEGCTKRYPGVLALDNASFRVAPGEVRALLGKNGAGKSTLIRMLTGAEVPDSGTVSIDGVALSGSGSARAQEAFVRGVRVVYQELSLVPGMSIAENLFLGRWPRRAGILDYAGMEAEARDAMQRLGLDMPPSDPVAGLSPAERQLVEIARVLLGKPKLVILDEPTSSLAAAEAEKVMAAVKRIAADGIAVIYISHRMNEIRQIARSATVMRDGRIIDTVDVAGADTREIVRLMLGSEAAQAAAVETKARDKVVLDISGLALAPKLACVSFQLRQGEVLGIAGLLGAGRTELLQAIMGVRAYDSGTICVDGIDIRRPGYRAMLNRGFGYTPESRKEEGIVPLLGVDENTVATDFAAVSRRGILSARRIAEATRDVIARLHVKTAATDTPIGTLSGGNQQKVVIGRWVHAGSRVLLLDEPTRGVDVEAKAQIYAIIRQLAAEGRSVIFVSSEIEELPLVCDRVLVLREGRLMEEFTSPNIDQDAVMAACIAGH</sequence>
<dbReference type="EMBL" id="CP132303">
    <property type="protein sequence ID" value="WLR99762.1"/>
    <property type="molecule type" value="Genomic_DNA"/>
</dbReference>
<dbReference type="InterPro" id="IPR003593">
    <property type="entry name" value="AAA+_ATPase"/>
</dbReference>
<evidence type="ECO:0000256" key="2">
    <source>
        <dbReference type="ARBA" id="ARBA00022448"/>
    </source>
</evidence>
<dbReference type="GO" id="GO:0016887">
    <property type="term" value="F:ATP hydrolysis activity"/>
    <property type="evidence" value="ECO:0007669"/>
    <property type="project" value="InterPro"/>
</dbReference>
<keyword evidence="4" id="KW-0677">Repeat</keyword>
<dbReference type="Proteomes" id="UP001234585">
    <property type="component" value="Plasmid unnamed1"/>
</dbReference>
<evidence type="ECO:0000256" key="3">
    <source>
        <dbReference type="ARBA" id="ARBA00022597"/>
    </source>
</evidence>
<keyword evidence="10" id="KW-1185">Reference proteome</keyword>
<dbReference type="CDD" id="cd03215">
    <property type="entry name" value="ABC_Carb_Monos_II"/>
    <property type="match status" value="1"/>
</dbReference>
<evidence type="ECO:0000256" key="7">
    <source>
        <dbReference type="ARBA" id="ARBA00023136"/>
    </source>
</evidence>
<evidence type="ECO:0000256" key="1">
    <source>
        <dbReference type="ARBA" id="ARBA00005417"/>
    </source>
</evidence>
<proteinExistence type="inferred from homology"/>
<accession>A0AA50CSB1</accession>
<keyword evidence="9" id="KW-0614">Plasmid</keyword>
<dbReference type="PROSITE" id="PS50893">
    <property type="entry name" value="ABC_TRANSPORTER_2"/>
    <property type="match status" value="2"/>
</dbReference>
<dbReference type="InterPro" id="IPR017871">
    <property type="entry name" value="ABC_transporter-like_CS"/>
</dbReference>
<gene>
    <name evidence="9" type="ORF">Q9313_23665</name>
</gene>
<dbReference type="PANTHER" id="PTHR43790:SF9">
    <property type="entry name" value="GALACTOFURANOSE TRANSPORTER ATP-BINDING PROTEIN YTFR"/>
    <property type="match status" value="1"/>
</dbReference>
<dbReference type="CDD" id="cd03216">
    <property type="entry name" value="ABC_Carb_Monos_I"/>
    <property type="match status" value="1"/>
</dbReference>
<dbReference type="AlphaFoldDB" id="A0AA50CSB1"/>
<feature type="domain" description="ABC transporter" evidence="8">
    <location>
        <begin position="267"/>
        <end position="510"/>
    </location>
</feature>
<evidence type="ECO:0000259" key="8">
    <source>
        <dbReference type="PROSITE" id="PS50893"/>
    </source>
</evidence>
<feature type="domain" description="ABC transporter" evidence="8">
    <location>
        <begin position="18"/>
        <end position="256"/>
    </location>
</feature>
<dbReference type="GO" id="GO:0005524">
    <property type="term" value="F:ATP binding"/>
    <property type="evidence" value="ECO:0007669"/>
    <property type="project" value="UniProtKB-KW"/>
</dbReference>
<keyword evidence="7" id="KW-0472">Membrane</keyword>
<dbReference type="InterPro" id="IPR050107">
    <property type="entry name" value="ABC_carbohydrate_import_ATPase"/>
</dbReference>
<evidence type="ECO:0000256" key="4">
    <source>
        <dbReference type="ARBA" id="ARBA00022737"/>
    </source>
</evidence>
<name>A0AA50CSB1_9HYPH</name>
<keyword evidence="5" id="KW-0547">Nucleotide-binding</keyword>
<keyword evidence="3" id="KW-0762">Sugar transport</keyword>
<dbReference type="Gene3D" id="3.40.50.300">
    <property type="entry name" value="P-loop containing nucleotide triphosphate hydrolases"/>
    <property type="match status" value="2"/>
</dbReference>
<dbReference type="InterPro" id="IPR027417">
    <property type="entry name" value="P-loop_NTPase"/>
</dbReference>
<dbReference type="Pfam" id="PF00005">
    <property type="entry name" value="ABC_tran"/>
    <property type="match status" value="2"/>
</dbReference>
<dbReference type="SMART" id="SM00382">
    <property type="entry name" value="AAA"/>
    <property type="match status" value="2"/>
</dbReference>
<reference evidence="9 10" key="1">
    <citation type="submission" date="2023-08" db="EMBL/GenBank/DDBJ databases">
        <title>Pathogen: clinical or host-associated sample.</title>
        <authorList>
            <person name="Hergert J."/>
            <person name="Casey R."/>
            <person name="Wagner J."/>
            <person name="Young E.L."/>
            <person name="Oakeson K.F."/>
        </authorList>
    </citation>
    <scope>NUCLEOTIDE SEQUENCE [LARGE SCALE GENOMIC DNA]</scope>
    <source>
        <strain evidence="9 10">1760953</strain>
        <plasmid evidence="9 10">unnamed1</plasmid>
    </source>
</reference>
<evidence type="ECO:0000256" key="5">
    <source>
        <dbReference type="ARBA" id="ARBA00022741"/>
    </source>
</evidence>
<dbReference type="RefSeq" id="WP_306039075.1">
    <property type="nucleotide sequence ID" value="NZ_CP132303.1"/>
</dbReference>
<dbReference type="SUPFAM" id="SSF52540">
    <property type="entry name" value="P-loop containing nucleoside triphosphate hydrolases"/>
    <property type="match status" value="2"/>
</dbReference>
<protein>
    <submittedName>
        <fullName evidence="9">Sugar ABC transporter ATP-binding protein</fullName>
    </submittedName>
</protein>
<dbReference type="PROSITE" id="PS00211">
    <property type="entry name" value="ABC_TRANSPORTER_1"/>
    <property type="match status" value="1"/>
</dbReference>